<dbReference type="InterPro" id="IPR007121">
    <property type="entry name" value="RNA_pol_bsu_CS"/>
</dbReference>
<dbReference type="Gene3D" id="3.90.1100.10">
    <property type="match status" value="2"/>
</dbReference>
<evidence type="ECO:0000313" key="19">
    <source>
        <dbReference type="EMBL" id="KAB5524030.1"/>
    </source>
</evidence>
<comment type="similarity">
    <text evidence="1 9">Belongs to the RNA polymerase beta chain family.</text>
</comment>
<evidence type="ECO:0000259" key="13">
    <source>
        <dbReference type="Pfam" id="PF04560"/>
    </source>
</evidence>
<evidence type="ECO:0000256" key="1">
    <source>
        <dbReference type="ARBA" id="ARBA00006835"/>
    </source>
</evidence>
<name>A0A5N5K2X6_9ROSI</name>
<dbReference type="InterPro" id="IPR037033">
    <property type="entry name" value="DNA-dir_RNAP_su2_hyb_sf"/>
</dbReference>
<protein>
    <recommendedName>
        <fullName evidence="10">DNA-directed RNA polymerase subunit beta</fullName>
        <ecNumber evidence="10">2.7.7.6</ecNumber>
    </recommendedName>
</protein>
<dbReference type="AlphaFoldDB" id="A0A5N5K2X6"/>
<evidence type="ECO:0000259" key="14">
    <source>
        <dbReference type="Pfam" id="PF04561"/>
    </source>
</evidence>
<dbReference type="InterPro" id="IPR037034">
    <property type="entry name" value="RNA_pol_Rpb2_2_sf"/>
</dbReference>
<keyword evidence="6" id="KW-0862">Zinc</keyword>
<feature type="domain" description="DNA-directed RNA polymerase subunit 2 hybrid-binding" evidence="12">
    <location>
        <begin position="793"/>
        <end position="827"/>
    </location>
</feature>
<dbReference type="FunFam" id="2.40.270.10:FF:000022">
    <property type="match status" value="1"/>
</dbReference>
<keyword evidence="7 10" id="KW-0804">Transcription</keyword>
<keyword evidence="20" id="KW-1185">Reference proteome</keyword>
<keyword evidence="4 10" id="KW-0548">Nucleotidyltransferase</keyword>
<evidence type="ECO:0000256" key="11">
    <source>
        <dbReference type="SAM" id="Phobius"/>
    </source>
</evidence>
<dbReference type="InterPro" id="IPR007645">
    <property type="entry name" value="RNA_pol_Rpb2_3"/>
</dbReference>
<evidence type="ECO:0000256" key="7">
    <source>
        <dbReference type="ARBA" id="ARBA00023163"/>
    </source>
</evidence>
<evidence type="ECO:0000256" key="3">
    <source>
        <dbReference type="ARBA" id="ARBA00022679"/>
    </source>
</evidence>
<gene>
    <name evidence="19" type="ORF">DKX38_021779</name>
</gene>
<dbReference type="FunFam" id="3.90.1070.20:FF:000002">
    <property type="entry name" value="DNA-directed RNA polymerase subunit beta"/>
    <property type="match status" value="1"/>
</dbReference>
<dbReference type="Pfam" id="PF04565">
    <property type="entry name" value="RNA_pol_Rpb2_3"/>
    <property type="match status" value="1"/>
</dbReference>
<dbReference type="Gene3D" id="3.90.1070.20">
    <property type="match status" value="1"/>
</dbReference>
<comment type="function">
    <text evidence="10">DNA-dependent RNA polymerase catalyzes the transcription of DNA into RNA using the four ribonucleoside triphosphates as substrates.</text>
</comment>
<dbReference type="FunFam" id="3.90.1100.10:FF:000021">
    <property type="entry name" value="DNA-directed RNA polymerase subunit beta"/>
    <property type="match status" value="1"/>
</dbReference>
<evidence type="ECO:0000256" key="9">
    <source>
        <dbReference type="RuleBase" id="RU000434"/>
    </source>
</evidence>
<accession>A0A5N5K2X6</accession>
<dbReference type="GO" id="GO:0032549">
    <property type="term" value="F:ribonucleoside binding"/>
    <property type="evidence" value="ECO:0007669"/>
    <property type="project" value="InterPro"/>
</dbReference>
<evidence type="ECO:0000259" key="16">
    <source>
        <dbReference type="Pfam" id="PF04565"/>
    </source>
</evidence>
<evidence type="ECO:0000256" key="6">
    <source>
        <dbReference type="ARBA" id="ARBA00022833"/>
    </source>
</evidence>
<dbReference type="GO" id="GO:0046872">
    <property type="term" value="F:metal ion binding"/>
    <property type="evidence" value="ECO:0007669"/>
    <property type="project" value="UniProtKB-KW"/>
</dbReference>
<dbReference type="Gene3D" id="3.90.1110.10">
    <property type="entry name" value="RNA polymerase Rpb2, domain 2"/>
    <property type="match status" value="1"/>
</dbReference>
<dbReference type="EC" id="2.7.7.6" evidence="10"/>
<dbReference type="InterPro" id="IPR007644">
    <property type="entry name" value="RNA_pol_bsu_protrusion"/>
</dbReference>
<feature type="transmembrane region" description="Helical" evidence="11">
    <location>
        <begin position="340"/>
        <end position="365"/>
    </location>
</feature>
<sequence length="1245" mass="141135">MVVVQGDSMSEENVVDHLIDKQKPAAAPVKSAVDKFQLLPEFLKVRGLVKQHLDSFNYFINTGIKKIVRANDRIVSTVDPSLYLRFTDVRIGKPSMVVDAISEQITPHMCRLSDTTYAAPILVNIEYISGSHGRKEKMIKNDVVIGRMPIMLRSCCCVLYGKNEAELARIGECPLDPGGYFVVKGTEKVILIQEQLSKNRIIIDNDKKGNFLWLPSVFSINASVTSSTEATKSKTVILMEKEKMYLCLNQFAKKIPIMVVMKAMGMESDQEVVQMVGRDPRYSALLLSSIEFVLHDYYSGICSCNDTNVLYEKECQTYGLNCFGSGRFYLYIYHKLLKKLYLYFIFSFFRIPFGFMLIYIIHFIFRNVQIMVYTHNNKPWNILKQCCLVLQVKRSTYSSSSAEKENRALAILRDVFIANVPVRKNNFRPKCIYVAVMLRRMMEAILNKDAMDDKDYVGNKRLELSGQLISLLFEDLFKTMITEVQKTADTLLVKQNRSSRFDFSQYIVRDSITNGLERALSTGNWDVKRFRMNRKGVTQVLARLSYMASLGHMTRISPQFEKSRKVSGPRALQPSQWGMLCPCDTPEGEACGLVKNLALMTHVTTDEEESPLISLCKCLGVEDLELLSGEELHTPNSFLVIFNGLILGKHRRPQQFANAMRKLRRAGKIGEFVSVFVNEKQHILHLLAYTLAFIMDEIEAPKEKEKKDENVNSLSVFWVLRRTKRKGWYSKPDLISLFFKDGARTFDDFLHEGLIEYLDVNEENNALIALYEWEATPETTHIEIEPFTILGVVAGLIPYPHHNQSPRNTYQCAMGKQAMGNIAYNQASFMSLVSIIRNVLFLTSDLPVIAVRPYGLATLPVGSVSGCLFWSLLYDRYTCTNQKYENGASDRILRPRKNEERERVLDDDGLAAPGEIIRHGDIYINKESPIETRGPLKSAAALADVKYRPCAQIFKGTEGESCVVDRVALCSDKNNNLCIKYKIRHTRRPEVGDKFSSRHGQKGVCGTIIQQEDFPFSERGICPDLIMNPHGFPSRMTVGKMIELLGGKAGVSCGRFHYGSAFGEPSGHADRVEAIRQFFYLMLFAFGLCFSNFIFLRNLFCFMTVKHLLSMALATMARTSFIQVLDKMHARGSGPRVMLTRQPTDGRARNGGLRVGEMEKDCLVAYGTSMLLYERLMVSSDQFEAQVCRACGLLGYYNQKLKAAMCTTCKNGDKVSTMKLPYACKLLIQELQSMNIVPRLKLAEA</sequence>
<feature type="domain" description="RNA polymerase Rpb2" evidence="14">
    <location>
        <begin position="198"/>
        <end position="286"/>
    </location>
</feature>
<dbReference type="CDD" id="cd00653">
    <property type="entry name" value="RNA_pol_B_RPB2"/>
    <property type="match status" value="1"/>
</dbReference>
<dbReference type="Pfam" id="PF04560">
    <property type="entry name" value="RNA_pol_Rpb2_7"/>
    <property type="match status" value="1"/>
</dbReference>
<comment type="catalytic activity">
    <reaction evidence="8 10">
        <text>RNA(n) + a ribonucleoside 5'-triphosphate = RNA(n+1) + diphosphate</text>
        <dbReference type="Rhea" id="RHEA:21248"/>
        <dbReference type="Rhea" id="RHEA-COMP:14527"/>
        <dbReference type="Rhea" id="RHEA-COMP:17342"/>
        <dbReference type="ChEBI" id="CHEBI:33019"/>
        <dbReference type="ChEBI" id="CHEBI:61557"/>
        <dbReference type="ChEBI" id="CHEBI:140395"/>
        <dbReference type="EC" id="2.7.7.6"/>
    </reaction>
</comment>
<keyword evidence="11" id="KW-0812">Transmembrane</keyword>
<keyword evidence="11" id="KW-0472">Membrane</keyword>
<reference evidence="20" key="1">
    <citation type="journal article" date="2019" name="Gigascience">
        <title>De novo genome assembly of the endangered Acer yangbiense, a plant species with extremely small populations endemic to Yunnan Province, China.</title>
        <authorList>
            <person name="Yang J."/>
            <person name="Wariss H.M."/>
            <person name="Tao L."/>
            <person name="Zhang R."/>
            <person name="Yun Q."/>
            <person name="Hollingsworth P."/>
            <person name="Dao Z."/>
            <person name="Luo G."/>
            <person name="Guo H."/>
            <person name="Ma Y."/>
            <person name="Sun W."/>
        </authorList>
    </citation>
    <scope>NUCLEOTIDE SEQUENCE [LARGE SCALE GENOMIC DNA]</scope>
    <source>
        <strain evidence="20">cv. br00</strain>
    </source>
</reference>
<evidence type="ECO:0000259" key="15">
    <source>
        <dbReference type="Pfam" id="PF04563"/>
    </source>
</evidence>
<dbReference type="EMBL" id="VDCV01000015">
    <property type="protein sequence ID" value="KAB5524030.1"/>
    <property type="molecule type" value="Genomic_DNA"/>
</dbReference>
<evidence type="ECO:0000256" key="2">
    <source>
        <dbReference type="ARBA" id="ARBA00022478"/>
    </source>
</evidence>
<feature type="domain" description="DNA-directed RNA polymerase subunit 2 hybrid-binding" evidence="12">
    <location>
        <begin position="868"/>
        <end position="1149"/>
    </location>
</feature>
<dbReference type="InterPro" id="IPR007642">
    <property type="entry name" value="RNA_pol_Rpb2_2"/>
</dbReference>
<dbReference type="InterPro" id="IPR007647">
    <property type="entry name" value="RNA_pol_Rpb2_5"/>
</dbReference>
<proteinExistence type="inferred from homology"/>
<dbReference type="GO" id="GO:0003677">
    <property type="term" value="F:DNA binding"/>
    <property type="evidence" value="ECO:0007669"/>
    <property type="project" value="InterPro"/>
</dbReference>
<evidence type="ECO:0000256" key="10">
    <source>
        <dbReference type="RuleBase" id="RU363031"/>
    </source>
</evidence>
<dbReference type="Pfam" id="PF04567">
    <property type="entry name" value="RNA_pol_Rpb2_5"/>
    <property type="match status" value="1"/>
</dbReference>
<feature type="domain" description="RNA polymerase Rpb2" evidence="13">
    <location>
        <begin position="1151"/>
        <end position="1241"/>
    </location>
</feature>
<keyword evidence="2 10" id="KW-0240">DNA-directed RNA polymerase</keyword>
<evidence type="ECO:0000256" key="8">
    <source>
        <dbReference type="ARBA" id="ARBA00048552"/>
    </source>
</evidence>
<dbReference type="Pfam" id="PF04566">
    <property type="entry name" value="RNA_pol_Rpb2_4"/>
    <property type="match status" value="1"/>
</dbReference>
<evidence type="ECO:0000259" key="12">
    <source>
        <dbReference type="Pfam" id="PF00562"/>
    </source>
</evidence>
<evidence type="ECO:0000259" key="18">
    <source>
        <dbReference type="Pfam" id="PF04567"/>
    </source>
</evidence>
<dbReference type="PANTHER" id="PTHR20856">
    <property type="entry name" value="DNA-DIRECTED RNA POLYMERASE I SUBUNIT 2"/>
    <property type="match status" value="1"/>
</dbReference>
<feature type="domain" description="RNA polymerase Rpb2" evidence="17">
    <location>
        <begin position="640"/>
        <end position="685"/>
    </location>
</feature>
<feature type="domain" description="RNA polymerase Rpb2" evidence="16">
    <location>
        <begin position="539"/>
        <end position="603"/>
    </location>
</feature>
<dbReference type="Pfam" id="PF00562">
    <property type="entry name" value="RNA_pol_Rpb2_6"/>
    <property type="match status" value="2"/>
</dbReference>
<dbReference type="GO" id="GO:0000428">
    <property type="term" value="C:DNA-directed RNA polymerase complex"/>
    <property type="evidence" value="ECO:0007669"/>
    <property type="project" value="UniProtKB-KW"/>
</dbReference>
<dbReference type="Pfam" id="PF04563">
    <property type="entry name" value="RNA_pol_Rpb2_1"/>
    <property type="match status" value="1"/>
</dbReference>
<evidence type="ECO:0000256" key="4">
    <source>
        <dbReference type="ARBA" id="ARBA00022695"/>
    </source>
</evidence>
<evidence type="ECO:0000259" key="17">
    <source>
        <dbReference type="Pfam" id="PF04566"/>
    </source>
</evidence>
<dbReference type="Pfam" id="PF04561">
    <property type="entry name" value="RNA_pol_Rpb2_2"/>
    <property type="match status" value="1"/>
</dbReference>
<dbReference type="FunFam" id="3.90.1100.10:FF:000014">
    <property type="entry name" value="DNA-directed RNA polymerase subunit beta"/>
    <property type="match status" value="1"/>
</dbReference>
<dbReference type="Gene3D" id="2.40.270.10">
    <property type="entry name" value="DNA-directed RNA polymerase, subunit 2, domain 6"/>
    <property type="match status" value="1"/>
</dbReference>
<dbReference type="PROSITE" id="PS01166">
    <property type="entry name" value="RNA_POL_BETA"/>
    <property type="match status" value="1"/>
</dbReference>
<organism evidence="19 20">
    <name type="scientific">Salix brachista</name>
    <dbReference type="NCBI Taxonomy" id="2182728"/>
    <lineage>
        <taxon>Eukaryota</taxon>
        <taxon>Viridiplantae</taxon>
        <taxon>Streptophyta</taxon>
        <taxon>Embryophyta</taxon>
        <taxon>Tracheophyta</taxon>
        <taxon>Spermatophyta</taxon>
        <taxon>Magnoliopsida</taxon>
        <taxon>eudicotyledons</taxon>
        <taxon>Gunneridae</taxon>
        <taxon>Pentapetalae</taxon>
        <taxon>rosids</taxon>
        <taxon>fabids</taxon>
        <taxon>Malpighiales</taxon>
        <taxon>Salicaceae</taxon>
        <taxon>Saliceae</taxon>
        <taxon>Salix</taxon>
    </lineage>
</organism>
<dbReference type="GO" id="GO:0003899">
    <property type="term" value="F:DNA-directed RNA polymerase activity"/>
    <property type="evidence" value="ECO:0007669"/>
    <property type="project" value="UniProtKB-EC"/>
</dbReference>
<keyword evidence="5" id="KW-0479">Metal-binding</keyword>
<dbReference type="Gene3D" id="3.90.1800.10">
    <property type="entry name" value="RNA polymerase alpha subunit dimerisation domain"/>
    <property type="match status" value="1"/>
</dbReference>
<comment type="caution">
    <text evidence="19">The sequence shown here is derived from an EMBL/GenBank/DDBJ whole genome shotgun (WGS) entry which is preliminary data.</text>
</comment>
<feature type="domain" description="RNA polymerase beta subunit protrusion" evidence="15">
    <location>
        <begin position="47"/>
        <end position="503"/>
    </location>
</feature>
<dbReference type="SUPFAM" id="SSF64484">
    <property type="entry name" value="beta and beta-prime subunits of DNA dependent RNA-polymerase"/>
    <property type="match status" value="1"/>
</dbReference>
<dbReference type="FunFam" id="3.90.1800.10:FF:000002">
    <property type="entry name" value="DNA-directed RNA polymerase subunit beta"/>
    <property type="match status" value="1"/>
</dbReference>
<evidence type="ECO:0000256" key="5">
    <source>
        <dbReference type="ARBA" id="ARBA00022723"/>
    </source>
</evidence>
<evidence type="ECO:0000313" key="20">
    <source>
        <dbReference type="Proteomes" id="UP000326939"/>
    </source>
</evidence>
<dbReference type="InterPro" id="IPR007646">
    <property type="entry name" value="RNA_pol_Rpb2_4"/>
</dbReference>
<keyword evidence="11" id="KW-1133">Transmembrane helix</keyword>
<dbReference type="Proteomes" id="UP000326939">
    <property type="component" value="Chromosome 15"/>
</dbReference>
<feature type="transmembrane region" description="Helical" evidence="11">
    <location>
        <begin position="1078"/>
        <end position="1100"/>
    </location>
</feature>
<dbReference type="InterPro" id="IPR007641">
    <property type="entry name" value="RNA_pol_Rpb2_7"/>
</dbReference>
<dbReference type="InterPro" id="IPR015712">
    <property type="entry name" value="DNA-dir_RNA_pol_su2"/>
</dbReference>
<keyword evidence="3 10" id="KW-0808">Transferase</keyword>
<feature type="domain" description="RNA polymerase Rpb2" evidence="18">
    <location>
        <begin position="746"/>
        <end position="773"/>
    </location>
</feature>
<dbReference type="InterPro" id="IPR007120">
    <property type="entry name" value="DNA-dir_RNAP_su2_dom"/>
</dbReference>
<dbReference type="GO" id="GO:0006351">
    <property type="term" value="P:DNA-templated transcription"/>
    <property type="evidence" value="ECO:0007669"/>
    <property type="project" value="InterPro"/>
</dbReference>